<sequence length="64" mass="7260">MAEVEEECTFHTRADQVKFFTQTNGDKIRIINLALTQAQATSMTWLVNADDNVELEFQVKIKGA</sequence>
<organism evidence="1">
    <name type="scientific">marine sediment metagenome</name>
    <dbReference type="NCBI Taxonomy" id="412755"/>
    <lineage>
        <taxon>unclassified sequences</taxon>
        <taxon>metagenomes</taxon>
        <taxon>ecological metagenomes</taxon>
    </lineage>
</organism>
<gene>
    <name evidence="1" type="ORF">S01H4_55335</name>
</gene>
<protein>
    <submittedName>
        <fullName evidence="1">Uncharacterized protein</fullName>
    </submittedName>
</protein>
<dbReference type="AlphaFoldDB" id="X1DBC2"/>
<proteinExistence type="predicted"/>
<accession>X1DBC2</accession>
<reference evidence="1" key="1">
    <citation type="journal article" date="2014" name="Front. Microbiol.">
        <title>High frequency of phylogenetically diverse reductive dehalogenase-homologous genes in deep subseafloor sedimentary metagenomes.</title>
        <authorList>
            <person name="Kawai M."/>
            <person name="Futagami T."/>
            <person name="Toyoda A."/>
            <person name="Takaki Y."/>
            <person name="Nishi S."/>
            <person name="Hori S."/>
            <person name="Arai W."/>
            <person name="Tsubouchi T."/>
            <person name="Morono Y."/>
            <person name="Uchiyama I."/>
            <person name="Ito T."/>
            <person name="Fujiyama A."/>
            <person name="Inagaki F."/>
            <person name="Takami H."/>
        </authorList>
    </citation>
    <scope>NUCLEOTIDE SEQUENCE</scope>
    <source>
        <strain evidence="1">Expedition CK06-06</strain>
    </source>
</reference>
<evidence type="ECO:0000313" key="1">
    <source>
        <dbReference type="EMBL" id="GAH18066.1"/>
    </source>
</evidence>
<dbReference type="EMBL" id="BART01031924">
    <property type="protein sequence ID" value="GAH18066.1"/>
    <property type="molecule type" value="Genomic_DNA"/>
</dbReference>
<name>X1DBC2_9ZZZZ</name>
<comment type="caution">
    <text evidence="1">The sequence shown here is derived from an EMBL/GenBank/DDBJ whole genome shotgun (WGS) entry which is preliminary data.</text>
</comment>